<dbReference type="SUPFAM" id="SSF52058">
    <property type="entry name" value="L domain-like"/>
    <property type="match status" value="1"/>
</dbReference>
<evidence type="ECO:0000256" key="1">
    <source>
        <dbReference type="SAM" id="MobiDB-lite"/>
    </source>
</evidence>
<proteinExistence type="predicted"/>
<evidence type="ECO:0000313" key="2">
    <source>
        <dbReference type="EMBL" id="CAJ1963667.1"/>
    </source>
</evidence>
<evidence type="ECO:0000313" key="3">
    <source>
        <dbReference type="Proteomes" id="UP001295423"/>
    </source>
</evidence>
<protein>
    <submittedName>
        <fullName evidence="2">Uncharacterized protein</fullName>
    </submittedName>
</protein>
<gene>
    <name evidence="2" type="ORF">CYCCA115_LOCUS20266</name>
</gene>
<dbReference type="AlphaFoldDB" id="A0AAD2JM48"/>
<dbReference type="Gene3D" id="3.80.10.10">
    <property type="entry name" value="Ribonuclease Inhibitor"/>
    <property type="match status" value="3"/>
</dbReference>
<dbReference type="Pfam" id="PF13306">
    <property type="entry name" value="LRR_5"/>
    <property type="match status" value="3"/>
</dbReference>
<dbReference type="InterPro" id="IPR053139">
    <property type="entry name" value="Surface_bspA-like"/>
</dbReference>
<feature type="region of interest" description="Disordered" evidence="1">
    <location>
        <begin position="1"/>
        <end position="23"/>
    </location>
</feature>
<reference evidence="2" key="1">
    <citation type="submission" date="2023-08" db="EMBL/GenBank/DDBJ databases">
        <authorList>
            <person name="Audoor S."/>
            <person name="Bilcke G."/>
        </authorList>
    </citation>
    <scope>NUCLEOTIDE SEQUENCE</scope>
</reference>
<sequence>MDEEDTKRQQQDDNIGDDVDSKHHSTNVVDLKHDNGDHHVLLSYTYFEENLDQPVPPNVQRLVVIPPTNGIPRKLCYFHERLRQVTLSSGLQTIGVRAFFGCVSLEEVNLPFSIKAIYESAFEECSSLVSVNQQLESDSEMKEADDMQKPKDQHSQSIGNLILSKYKTWMKMNGSIGTGTVIEYRAFKGCTSLRNIIAISSTMRSIKERAFEDCRGLLDLNFSASGTLIQIQSCAFKNCKSVQSIQIPSTVDVLGSYSFLRCNSLVDVTLAEGLKTVGNFAFTYCSSLEEIKVPWTVKSIEKGAFSFCEALITVDLQGDQAEIHPKVFQECSSLQRMALPLTNKMLHSDALSNCRCMVQVILPDSLVAIGHSALRDCKSLRSLALPKTLKRIHAYAISGCSNLVSVEIPKGTKAKLGPRCFQGCEVLTNIAIPPSMGKLVIADPEANLFSGCMLLSLQTGGGPISQYLEHRFEMYPVHELCYYASSTTRAHLEEQIQKSFPFSKDVKHNEMKNMQDVMGMTPFHMLLSASTRRLDLLEVLLNAYPATMLLVRNESKMLALEYLISNWTLDARLMMRKCLQKCILDPLQNWGLDAWRVRMMDVVDSACCAGDTNSRDIASFESHLEARLNGALDGLATCKELEVTSLLEQWLWKMALLCTPNNRESEVERSICRAKCGASFIIPIVKTFLNEETWGTGF</sequence>
<comment type="caution">
    <text evidence="2">The sequence shown here is derived from an EMBL/GenBank/DDBJ whole genome shotgun (WGS) entry which is preliminary data.</text>
</comment>
<accession>A0AAD2JM48</accession>
<dbReference type="InterPro" id="IPR032675">
    <property type="entry name" value="LRR_dom_sf"/>
</dbReference>
<keyword evidence="3" id="KW-1185">Reference proteome</keyword>
<dbReference type="InterPro" id="IPR026906">
    <property type="entry name" value="LRR_5"/>
</dbReference>
<dbReference type="PANTHER" id="PTHR45661:SF3">
    <property type="entry name" value="IG-LIKE DOMAIN-CONTAINING PROTEIN"/>
    <property type="match status" value="1"/>
</dbReference>
<dbReference type="PANTHER" id="PTHR45661">
    <property type="entry name" value="SURFACE ANTIGEN"/>
    <property type="match status" value="1"/>
</dbReference>
<organism evidence="2 3">
    <name type="scientific">Cylindrotheca closterium</name>
    <dbReference type="NCBI Taxonomy" id="2856"/>
    <lineage>
        <taxon>Eukaryota</taxon>
        <taxon>Sar</taxon>
        <taxon>Stramenopiles</taxon>
        <taxon>Ochrophyta</taxon>
        <taxon>Bacillariophyta</taxon>
        <taxon>Bacillariophyceae</taxon>
        <taxon>Bacillariophycidae</taxon>
        <taxon>Bacillariales</taxon>
        <taxon>Bacillariaceae</taxon>
        <taxon>Cylindrotheca</taxon>
    </lineage>
</organism>
<dbReference type="EMBL" id="CAKOGP040002158">
    <property type="protein sequence ID" value="CAJ1963667.1"/>
    <property type="molecule type" value="Genomic_DNA"/>
</dbReference>
<name>A0AAD2JM48_9STRA</name>
<feature type="compositionally biased region" description="Basic and acidic residues" evidence="1">
    <location>
        <begin position="1"/>
        <end position="11"/>
    </location>
</feature>
<dbReference type="Proteomes" id="UP001295423">
    <property type="component" value="Unassembled WGS sequence"/>
</dbReference>